<dbReference type="AlphaFoldDB" id="A0A833ZLM3"/>
<gene>
    <name evidence="2" type="ORF">HJG60_011840</name>
</gene>
<name>A0A833ZLM3_9CHIR</name>
<sequence>MLEKPLLGSADLHPTDNVCALRRPRCETSAAQSPARPHSDPRALLPPVPPRRRRPLPCPRHLPRPLRRAGPEWPWPLRERPLAPRAAHCSRHQHPRGGASSFPGDSRARPRASLLTMPGG</sequence>
<protein>
    <submittedName>
        <fullName evidence="2">Uncharacterized protein</fullName>
    </submittedName>
</protein>
<accession>A0A833ZLM3</accession>
<evidence type="ECO:0000256" key="1">
    <source>
        <dbReference type="SAM" id="MobiDB-lite"/>
    </source>
</evidence>
<feature type="region of interest" description="Disordered" evidence="1">
    <location>
        <begin position="1"/>
        <end position="120"/>
    </location>
</feature>
<comment type="caution">
    <text evidence="2">The sequence shown here is derived from an EMBL/GenBank/DDBJ whole genome shotgun (WGS) entry which is preliminary data.</text>
</comment>
<dbReference type="EMBL" id="JABVXQ010000008">
    <property type="protein sequence ID" value="KAF6094742.1"/>
    <property type="molecule type" value="Genomic_DNA"/>
</dbReference>
<feature type="compositionally biased region" description="Basic residues" evidence="1">
    <location>
        <begin position="50"/>
        <end position="67"/>
    </location>
</feature>
<dbReference type="Proteomes" id="UP000664940">
    <property type="component" value="Unassembled WGS sequence"/>
</dbReference>
<reference evidence="2 3" key="1">
    <citation type="journal article" date="2020" name="Nature">
        <title>Six reference-quality genomes reveal evolution of bat adaptations.</title>
        <authorList>
            <person name="Jebb D."/>
            <person name="Huang Z."/>
            <person name="Pippel M."/>
            <person name="Hughes G.M."/>
            <person name="Lavrichenko K."/>
            <person name="Devanna P."/>
            <person name="Winkler S."/>
            <person name="Jermiin L.S."/>
            <person name="Skirmuntt E.C."/>
            <person name="Katzourakis A."/>
            <person name="Burkitt-Gray L."/>
            <person name="Ray D.A."/>
            <person name="Sullivan K.A.M."/>
            <person name="Roscito J.G."/>
            <person name="Kirilenko B.M."/>
            <person name="Davalos L.M."/>
            <person name="Corthals A.P."/>
            <person name="Power M.L."/>
            <person name="Jones G."/>
            <person name="Ransome R.D."/>
            <person name="Dechmann D.K.N."/>
            <person name="Locatelli A.G."/>
            <person name="Puechmaille S.J."/>
            <person name="Fedrigo O."/>
            <person name="Jarvis E.D."/>
            <person name="Hiller M."/>
            <person name="Vernes S.C."/>
            <person name="Myers E.W."/>
            <person name="Teeling E.C."/>
        </authorList>
    </citation>
    <scope>NUCLEOTIDE SEQUENCE [LARGE SCALE GENOMIC DNA]</scope>
    <source>
        <strain evidence="2">Bat1K_MPI-CBG_1</strain>
    </source>
</reference>
<evidence type="ECO:0000313" key="3">
    <source>
        <dbReference type="Proteomes" id="UP000664940"/>
    </source>
</evidence>
<organism evidence="2 3">
    <name type="scientific">Phyllostomus discolor</name>
    <name type="common">pale spear-nosed bat</name>
    <dbReference type="NCBI Taxonomy" id="89673"/>
    <lineage>
        <taxon>Eukaryota</taxon>
        <taxon>Metazoa</taxon>
        <taxon>Chordata</taxon>
        <taxon>Craniata</taxon>
        <taxon>Vertebrata</taxon>
        <taxon>Euteleostomi</taxon>
        <taxon>Mammalia</taxon>
        <taxon>Eutheria</taxon>
        <taxon>Laurasiatheria</taxon>
        <taxon>Chiroptera</taxon>
        <taxon>Yangochiroptera</taxon>
        <taxon>Phyllostomidae</taxon>
        <taxon>Phyllostominae</taxon>
        <taxon>Phyllostomus</taxon>
    </lineage>
</organism>
<proteinExistence type="predicted"/>
<evidence type="ECO:0000313" key="2">
    <source>
        <dbReference type="EMBL" id="KAF6094742.1"/>
    </source>
</evidence>